<dbReference type="OrthoDB" id="420264at2759"/>
<evidence type="ECO:0000313" key="8">
    <source>
        <dbReference type="Proteomes" id="UP001153069"/>
    </source>
</evidence>
<protein>
    <submittedName>
        <fullName evidence="7">Protein deacetylase sirtuin-2</fullName>
    </submittedName>
</protein>
<name>A0A9N8HJG8_9STRA</name>
<accession>A0A9N8HJG8</accession>
<evidence type="ECO:0000256" key="3">
    <source>
        <dbReference type="ARBA" id="ARBA00022833"/>
    </source>
</evidence>
<evidence type="ECO:0000256" key="1">
    <source>
        <dbReference type="ARBA" id="ARBA00022679"/>
    </source>
</evidence>
<dbReference type="GO" id="GO:0070403">
    <property type="term" value="F:NAD+ binding"/>
    <property type="evidence" value="ECO:0007669"/>
    <property type="project" value="InterPro"/>
</dbReference>
<dbReference type="AlphaFoldDB" id="A0A9N8HJG8"/>
<evidence type="ECO:0000256" key="5">
    <source>
        <dbReference type="PROSITE-ProRule" id="PRU00236"/>
    </source>
</evidence>
<dbReference type="Gene3D" id="3.40.50.1220">
    <property type="entry name" value="TPP-binding domain"/>
    <property type="match status" value="1"/>
</dbReference>
<dbReference type="InterPro" id="IPR003000">
    <property type="entry name" value="Sirtuin"/>
</dbReference>
<gene>
    <name evidence="7" type="ORF">SEMRO_691_G187960.1</name>
</gene>
<feature type="active site" description="Proton acceptor" evidence="5">
    <location>
        <position position="34"/>
    </location>
</feature>
<keyword evidence="8" id="KW-1185">Reference proteome</keyword>
<comment type="caution">
    <text evidence="7">The sequence shown here is derived from an EMBL/GenBank/DDBJ whole genome shotgun (WGS) entry which is preliminary data.</text>
</comment>
<dbReference type="InterPro" id="IPR026590">
    <property type="entry name" value="Ssirtuin_cat_dom"/>
</dbReference>
<keyword evidence="2 5" id="KW-0479">Metal-binding</keyword>
<dbReference type="Proteomes" id="UP001153069">
    <property type="component" value="Unassembled WGS sequence"/>
</dbReference>
<feature type="binding site" evidence="5">
    <location>
        <position position="70"/>
    </location>
    <ligand>
        <name>Zn(2+)</name>
        <dbReference type="ChEBI" id="CHEBI:29105"/>
    </ligand>
</feature>
<evidence type="ECO:0000313" key="7">
    <source>
        <dbReference type="EMBL" id="CAB9515052.1"/>
    </source>
</evidence>
<dbReference type="InterPro" id="IPR029035">
    <property type="entry name" value="DHS-like_NAD/FAD-binding_dom"/>
</dbReference>
<feature type="binding site" evidence="5">
    <location>
        <position position="67"/>
    </location>
    <ligand>
        <name>Zn(2+)</name>
        <dbReference type="ChEBI" id="CHEBI:29105"/>
    </ligand>
</feature>
<dbReference type="GO" id="GO:0046872">
    <property type="term" value="F:metal ion binding"/>
    <property type="evidence" value="ECO:0007669"/>
    <property type="project" value="UniProtKB-KW"/>
</dbReference>
<organism evidence="7 8">
    <name type="scientific">Seminavis robusta</name>
    <dbReference type="NCBI Taxonomy" id="568900"/>
    <lineage>
        <taxon>Eukaryota</taxon>
        <taxon>Sar</taxon>
        <taxon>Stramenopiles</taxon>
        <taxon>Ochrophyta</taxon>
        <taxon>Bacillariophyta</taxon>
        <taxon>Bacillariophyceae</taxon>
        <taxon>Bacillariophycidae</taxon>
        <taxon>Naviculales</taxon>
        <taxon>Naviculaceae</taxon>
        <taxon>Seminavis</taxon>
    </lineage>
</organism>
<dbReference type="PANTHER" id="PTHR11085">
    <property type="entry name" value="NAD-DEPENDENT PROTEIN DEACYLASE SIRTUIN-5, MITOCHONDRIAL-RELATED"/>
    <property type="match status" value="1"/>
</dbReference>
<dbReference type="GO" id="GO:0005634">
    <property type="term" value="C:nucleus"/>
    <property type="evidence" value="ECO:0007669"/>
    <property type="project" value="TreeGrafter"/>
</dbReference>
<dbReference type="InterPro" id="IPR050134">
    <property type="entry name" value="NAD-dep_sirtuin_deacylases"/>
</dbReference>
<dbReference type="SUPFAM" id="SSF52467">
    <property type="entry name" value="DHS-like NAD/FAD-binding domain"/>
    <property type="match status" value="1"/>
</dbReference>
<feature type="binding site" evidence="5">
    <location>
        <position position="42"/>
    </location>
    <ligand>
        <name>Zn(2+)</name>
        <dbReference type="ChEBI" id="CHEBI:29105"/>
    </ligand>
</feature>
<keyword evidence="4" id="KW-0520">NAD</keyword>
<dbReference type="EMBL" id="CAICTM010000690">
    <property type="protein sequence ID" value="CAB9515052.1"/>
    <property type="molecule type" value="Genomic_DNA"/>
</dbReference>
<dbReference type="PANTHER" id="PTHR11085:SF6">
    <property type="entry name" value="NAD-DEPENDENT PROTEIN DEACETYLASE SIRTUIN-2"/>
    <property type="match status" value="1"/>
</dbReference>
<keyword evidence="3 5" id="KW-0862">Zinc</keyword>
<sequence length="202" mass="22644">MLASKGKLLRVYTQNIDGLEVLAELPPDKIVECHGHFRTAACIDCAKSADIDSVVQSITKEGKAPTCDKCKGYVKPDIVFFGEGLPNRFHKLLRPDLQQADLLIILGTSLQVAPVSMIPDLVNRNVCKRVLLNRELVGNLDILGKTNKQNKKLQQDIFHKGDCDDAIVTLSQLMGWDDELQELHTKTRVNLKMKQEQNNKKN</sequence>
<reference evidence="7" key="1">
    <citation type="submission" date="2020-06" db="EMBL/GenBank/DDBJ databases">
        <authorList>
            <consortium name="Plant Systems Biology data submission"/>
        </authorList>
    </citation>
    <scope>NUCLEOTIDE SEQUENCE</scope>
    <source>
        <strain evidence="7">D6</strain>
    </source>
</reference>
<keyword evidence="1" id="KW-0808">Transferase</keyword>
<dbReference type="Pfam" id="PF02146">
    <property type="entry name" value="SIR2"/>
    <property type="match status" value="1"/>
</dbReference>
<dbReference type="PROSITE" id="PS50305">
    <property type="entry name" value="SIRTUIN"/>
    <property type="match status" value="1"/>
</dbReference>
<proteinExistence type="predicted"/>
<dbReference type="GO" id="GO:0017136">
    <property type="term" value="F:histone deacetylase activity, NAD-dependent"/>
    <property type="evidence" value="ECO:0007669"/>
    <property type="project" value="TreeGrafter"/>
</dbReference>
<evidence type="ECO:0000259" key="6">
    <source>
        <dbReference type="PROSITE" id="PS50305"/>
    </source>
</evidence>
<feature type="domain" description="Deacetylase sirtuin-type" evidence="6">
    <location>
        <begin position="1"/>
        <end position="177"/>
    </location>
</feature>
<evidence type="ECO:0000256" key="4">
    <source>
        <dbReference type="ARBA" id="ARBA00023027"/>
    </source>
</evidence>
<evidence type="ECO:0000256" key="2">
    <source>
        <dbReference type="ARBA" id="ARBA00022723"/>
    </source>
</evidence>
<feature type="binding site" evidence="5">
    <location>
        <position position="45"/>
    </location>
    <ligand>
        <name>Zn(2+)</name>
        <dbReference type="ChEBI" id="CHEBI:29105"/>
    </ligand>
</feature>